<reference evidence="3 4" key="1">
    <citation type="journal article" date="2014" name="PLoS Genet.">
        <title>Phylogenetically driven sequencing of extremely halophilic archaea reveals strategies for static and dynamic osmo-response.</title>
        <authorList>
            <person name="Becker E.A."/>
            <person name="Seitzer P.M."/>
            <person name="Tritt A."/>
            <person name="Larsen D."/>
            <person name="Krusor M."/>
            <person name="Yao A.I."/>
            <person name="Wu D."/>
            <person name="Madern D."/>
            <person name="Eisen J.A."/>
            <person name="Darling A.E."/>
            <person name="Facciotti M.T."/>
        </authorList>
    </citation>
    <scope>NUCLEOTIDE SEQUENCE [LARGE SCALE GENOMIC DNA]</scope>
    <source>
        <strain evidence="3 4">ATCC BAA-1513</strain>
    </source>
</reference>
<feature type="compositionally biased region" description="Low complexity" evidence="1">
    <location>
        <begin position="9"/>
        <end position="23"/>
    </location>
</feature>
<proteinExistence type="predicted"/>
<organism evidence="3 4">
    <name type="scientific">Haloferax elongans ATCC BAA-1513</name>
    <dbReference type="NCBI Taxonomy" id="1230453"/>
    <lineage>
        <taxon>Archaea</taxon>
        <taxon>Methanobacteriati</taxon>
        <taxon>Methanobacteriota</taxon>
        <taxon>Stenosarchaea group</taxon>
        <taxon>Halobacteria</taxon>
        <taxon>Halobacteriales</taxon>
        <taxon>Haloferacaceae</taxon>
        <taxon>Haloferax</taxon>
    </lineage>
</organism>
<evidence type="ECO:0000256" key="1">
    <source>
        <dbReference type="SAM" id="MobiDB-lite"/>
    </source>
</evidence>
<feature type="region of interest" description="Disordered" evidence="1">
    <location>
        <begin position="1"/>
        <end position="23"/>
    </location>
</feature>
<evidence type="ECO:0000313" key="4">
    <source>
        <dbReference type="Proteomes" id="UP000011612"/>
    </source>
</evidence>
<gene>
    <name evidence="3" type="ORF">C453_09608</name>
</gene>
<evidence type="ECO:0000256" key="2">
    <source>
        <dbReference type="SAM" id="Phobius"/>
    </source>
</evidence>
<feature type="transmembrane region" description="Helical" evidence="2">
    <location>
        <begin position="48"/>
        <end position="69"/>
    </location>
</feature>
<keyword evidence="2" id="KW-0812">Transmembrane</keyword>
<dbReference type="EMBL" id="AOLK01000015">
    <property type="protein sequence ID" value="ELZ86063.1"/>
    <property type="molecule type" value="Genomic_DNA"/>
</dbReference>
<dbReference type="Proteomes" id="UP000011612">
    <property type="component" value="Unassembled WGS sequence"/>
</dbReference>
<keyword evidence="2" id="KW-0472">Membrane</keyword>
<evidence type="ECO:0000313" key="3">
    <source>
        <dbReference type="EMBL" id="ELZ86063.1"/>
    </source>
</evidence>
<keyword evidence="4" id="KW-1185">Reference proteome</keyword>
<accession>M0HQQ2</accession>
<sequence length="74" mass="7665">MWNVSSRMSGTNSTATSNTRNSVASSLDGVGVWATATFFDSVVRAPEAIVVITTLIAAGATPAVTWYVLSKNGV</sequence>
<comment type="caution">
    <text evidence="3">The sequence shown here is derived from an EMBL/GenBank/DDBJ whole genome shotgun (WGS) entry which is preliminary data.</text>
</comment>
<keyword evidence="2" id="KW-1133">Transmembrane helix</keyword>
<dbReference type="AlphaFoldDB" id="M0HQQ2"/>
<name>M0HQQ2_HALEO</name>
<protein>
    <submittedName>
        <fullName evidence="3">Uncharacterized protein</fullName>
    </submittedName>
</protein>